<feature type="compositionally biased region" description="Polar residues" evidence="9">
    <location>
        <begin position="674"/>
        <end position="700"/>
    </location>
</feature>
<feature type="region of interest" description="Disordered" evidence="9">
    <location>
        <begin position="575"/>
        <end position="623"/>
    </location>
</feature>
<keyword evidence="1" id="KW-0723">Serine/threonine-protein kinase</keyword>
<dbReference type="InterPro" id="IPR050117">
    <property type="entry name" value="MAPK"/>
</dbReference>
<dbReference type="SMART" id="SM00220">
    <property type="entry name" value="S_TKc"/>
    <property type="match status" value="1"/>
</dbReference>
<evidence type="ECO:0000256" key="6">
    <source>
        <dbReference type="ARBA" id="ARBA00022840"/>
    </source>
</evidence>
<protein>
    <submittedName>
        <fullName evidence="11">MK06-like protein</fullName>
    </submittedName>
</protein>
<feature type="region of interest" description="Disordered" evidence="9">
    <location>
        <begin position="430"/>
        <end position="450"/>
    </location>
</feature>
<feature type="compositionally biased region" description="Polar residues" evidence="9">
    <location>
        <begin position="372"/>
        <end position="387"/>
    </location>
</feature>
<accession>A0ABY7DWC8</accession>
<evidence type="ECO:0000313" key="12">
    <source>
        <dbReference type="Proteomes" id="UP001164746"/>
    </source>
</evidence>
<feature type="compositionally biased region" description="Basic and acidic residues" evidence="9">
    <location>
        <begin position="545"/>
        <end position="559"/>
    </location>
</feature>
<dbReference type="SUPFAM" id="SSF56112">
    <property type="entry name" value="Protein kinase-like (PK-like)"/>
    <property type="match status" value="1"/>
</dbReference>
<dbReference type="InterPro" id="IPR011009">
    <property type="entry name" value="Kinase-like_dom_sf"/>
</dbReference>
<feature type="compositionally biased region" description="Basic and acidic residues" evidence="9">
    <location>
        <begin position="597"/>
        <end position="615"/>
    </location>
</feature>
<sequence>MEPNQSAPSLGRRPGFCIDPRFINLRHIGHGGNAMVYSATDSDCDKEVAIKKLCFSDRRGCKYALRELKLMRRLQHENVVTVYEVLGSNGFSLEKGGNVNLNLNETSSVYIVQELLHTDLHQLIQQQQLTEEHVRLFTYQLLRGLKYIHSANVVHRDLKPMNLLINVEDLVLKIADFGLARVVDTDYSHKGFLTDNVGTCWYRSPELIISPREYTKAIDLWSVGCILAEMLTGRPVFPGAHEMDQIGLILDSVYLSDNEWNTVTQILPQSFIRRHTPLDLLEKLLVFEAGLRMTAEEALAHPYLQQFACVEDEPIVLTPFHIEHEVDDLSPKTARRMISNEMSKTIETCGSQVETAPHLPVDESCDMPSPDALTSQSAISTSSQEPRAVNISIQRECQQDKNKYMPNNDTMNAEKNRRVASPLIEDWHEDADNSRRNGRNDVRAKQAQGFHSQTITPYSDIDLIPLEAVSLESQLKNLRVIVDLPDEENMKEQISPKENKDEGTEKSKHSKDLENASMERLVVKVDTIQAKFKVPKTNDIVNQERQGEPARPRDNSDFDEIDFIRLEKERMRQLGLTEKFKNGRKKKKNRRNTRSNSGEDRQDFDSLYRLPTEHLTRHRNSISGKDRNVRSVEEQLRLHEEWNERRKLVEMEREHNYGAVGGFPETEEGIVTQEQAVTFEGGNTSPTSEHSRDSSPTNEDVNIRRFDR</sequence>
<dbReference type="Proteomes" id="UP001164746">
    <property type="component" value="Chromosome 3"/>
</dbReference>
<dbReference type="InterPro" id="IPR008271">
    <property type="entry name" value="Ser/Thr_kinase_AS"/>
</dbReference>
<dbReference type="Gene3D" id="1.10.510.10">
    <property type="entry name" value="Transferase(Phosphotransferase) domain 1"/>
    <property type="match status" value="1"/>
</dbReference>
<keyword evidence="3" id="KW-0808">Transferase</keyword>
<feature type="compositionally biased region" description="Basic and acidic residues" evidence="9">
    <location>
        <begin position="489"/>
        <end position="514"/>
    </location>
</feature>
<dbReference type="PROSITE" id="PS50011">
    <property type="entry name" value="PROTEIN_KINASE_DOM"/>
    <property type="match status" value="1"/>
</dbReference>
<dbReference type="InterPro" id="IPR000719">
    <property type="entry name" value="Prot_kinase_dom"/>
</dbReference>
<keyword evidence="7" id="KW-0131">Cell cycle</keyword>
<evidence type="ECO:0000259" key="10">
    <source>
        <dbReference type="PROSITE" id="PS50011"/>
    </source>
</evidence>
<evidence type="ECO:0000256" key="7">
    <source>
        <dbReference type="ARBA" id="ARBA00023306"/>
    </source>
</evidence>
<dbReference type="InterPro" id="IPR008350">
    <property type="entry name" value="MAPK_ERK3/4"/>
</dbReference>
<feature type="compositionally biased region" description="Basic residues" evidence="9">
    <location>
        <begin position="582"/>
        <end position="593"/>
    </location>
</feature>
<dbReference type="PANTHER" id="PTHR24055">
    <property type="entry name" value="MITOGEN-ACTIVATED PROTEIN KINASE"/>
    <property type="match status" value="1"/>
</dbReference>
<reference evidence="11" key="1">
    <citation type="submission" date="2022-11" db="EMBL/GenBank/DDBJ databases">
        <title>Centuries of genome instability and evolution in soft-shell clam transmissible cancer (bioRxiv).</title>
        <authorList>
            <person name="Hart S.F.M."/>
            <person name="Yonemitsu M.A."/>
            <person name="Giersch R.M."/>
            <person name="Beal B.F."/>
            <person name="Arriagada G."/>
            <person name="Davis B.W."/>
            <person name="Ostrander E.A."/>
            <person name="Goff S.P."/>
            <person name="Metzger M.J."/>
        </authorList>
    </citation>
    <scope>NUCLEOTIDE SEQUENCE</scope>
    <source>
        <strain evidence="11">MELC-2E11</strain>
        <tissue evidence="11">Siphon/mantle</tissue>
    </source>
</reference>
<keyword evidence="6 8" id="KW-0067">ATP-binding</keyword>
<evidence type="ECO:0000256" key="1">
    <source>
        <dbReference type="ARBA" id="ARBA00022527"/>
    </source>
</evidence>
<dbReference type="PROSITE" id="PS00108">
    <property type="entry name" value="PROTEIN_KINASE_ST"/>
    <property type="match status" value="1"/>
</dbReference>
<feature type="region of interest" description="Disordered" evidence="9">
    <location>
        <begin position="674"/>
        <end position="708"/>
    </location>
</feature>
<evidence type="ECO:0000256" key="2">
    <source>
        <dbReference type="ARBA" id="ARBA00022553"/>
    </source>
</evidence>
<feature type="domain" description="Protein kinase" evidence="10">
    <location>
        <begin position="22"/>
        <end position="304"/>
    </location>
</feature>
<feature type="binding site" evidence="8">
    <location>
        <position position="52"/>
    </location>
    <ligand>
        <name>ATP</name>
        <dbReference type="ChEBI" id="CHEBI:30616"/>
    </ligand>
</feature>
<feature type="compositionally biased region" description="Basic and acidic residues" evidence="9">
    <location>
        <begin position="430"/>
        <end position="444"/>
    </location>
</feature>
<dbReference type="Pfam" id="PF00069">
    <property type="entry name" value="Pkinase"/>
    <property type="match status" value="1"/>
</dbReference>
<keyword evidence="4 8" id="KW-0547">Nucleotide-binding</keyword>
<feature type="region of interest" description="Disordered" evidence="9">
    <location>
        <begin position="489"/>
        <end position="515"/>
    </location>
</feature>
<dbReference type="EMBL" id="CP111014">
    <property type="protein sequence ID" value="WAR00394.1"/>
    <property type="molecule type" value="Genomic_DNA"/>
</dbReference>
<keyword evidence="2" id="KW-0597">Phosphoprotein</keyword>
<evidence type="ECO:0000256" key="9">
    <source>
        <dbReference type="SAM" id="MobiDB-lite"/>
    </source>
</evidence>
<organism evidence="11 12">
    <name type="scientific">Mya arenaria</name>
    <name type="common">Soft-shell clam</name>
    <dbReference type="NCBI Taxonomy" id="6604"/>
    <lineage>
        <taxon>Eukaryota</taxon>
        <taxon>Metazoa</taxon>
        <taxon>Spiralia</taxon>
        <taxon>Lophotrochozoa</taxon>
        <taxon>Mollusca</taxon>
        <taxon>Bivalvia</taxon>
        <taxon>Autobranchia</taxon>
        <taxon>Heteroconchia</taxon>
        <taxon>Euheterodonta</taxon>
        <taxon>Imparidentia</taxon>
        <taxon>Neoheterodontei</taxon>
        <taxon>Myida</taxon>
        <taxon>Myoidea</taxon>
        <taxon>Myidae</taxon>
        <taxon>Mya</taxon>
    </lineage>
</organism>
<evidence type="ECO:0000256" key="8">
    <source>
        <dbReference type="PROSITE-ProRule" id="PRU10141"/>
    </source>
</evidence>
<proteinExistence type="predicted"/>
<evidence type="ECO:0000256" key="5">
    <source>
        <dbReference type="ARBA" id="ARBA00022777"/>
    </source>
</evidence>
<dbReference type="PROSITE" id="PS00107">
    <property type="entry name" value="PROTEIN_KINASE_ATP"/>
    <property type="match status" value="1"/>
</dbReference>
<gene>
    <name evidence="11" type="ORF">MAR_024766</name>
</gene>
<feature type="region of interest" description="Disordered" evidence="9">
    <location>
        <begin position="539"/>
        <end position="559"/>
    </location>
</feature>
<evidence type="ECO:0000256" key="4">
    <source>
        <dbReference type="ARBA" id="ARBA00022741"/>
    </source>
</evidence>
<dbReference type="PRINTS" id="PR01771">
    <property type="entry name" value="ERK3ERK4MAPK"/>
</dbReference>
<feature type="region of interest" description="Disordered" evidence="9">
    <location>
        <begin position="368"/>
        <end position="387"/>
    </location>
</feature>
<keyword evidence="5" id="KW-0418">Kinase</keyword>
<evidence type="ECO:0000256" key="3">
    <source>
        <dbReference type="ARBA" id="ARBA00022679"/>
    </source>
</evidence>
<dbReference type="InterPro" id="IPR017441">
    <property type="entry name" value="Protein_kinase_ATP_BS"/>
</dbReference>
<dbReference type="Gene3D" id="3.30.200.20">
    <property type="entry name" value="Phosphorylase Kinase, domain 1"/>
    <property type="match status" value="1"/>
</dbReference>
<name>A0ABY7DWC8_MYAAR</name>
<keyword evidence="12" id="KW-1185">Reference proteome</keyword>
<evidence type="ECO:0000313" key="11">
    <source>
        <dbReference type="EMBL" id="WAR00394.1"/>
    </source>
</evidence>